<comment type="caution">
    <text evidence="3">The sequence shown here is derived from an EMBL/GenBank/DDBJ whole genome shotgun (WGS) entry which is preliminary data.</text>
</comment>
<reference evidence="3" key="1">
    <citation type="journal article" date="2021" name="Nat. Commun.">
        <title>Genetic determinants of endophytism in the Arabidopsis root mycobiome.</title>
        <authorList>
            <person name="Mesny F."/>
            <person name="Miyauchi S."/>
            <person name="Thiergart T."/>
            <person name="Pickel B."/>
            <person name="Atanasova L."/>
            <person name="Karlsson M."/>
            <person name="Huettel B."/>
            <person name="Barry K.W."/>
            <person name="Haridas S."/>
            <person name="Chen C."/>
            <person name="Bauer D."/>
            <person name="Andreopoulos W."/>
            <person name="Pangilinan J."/>
            <person name="LaButti K."/>
            <person name="Riley R."/>
            <person name="Lipzen A."/>
            <person name="Clum A."/>
            <person name="Drula E."/>
            <person name="Henrissat B."/>
            <person name="Kohler A."/>
            <person name="Grigoriev I.V."/>
            <person name="Martin F.M."/>
            <person name="Hacquard S."/>
        </authorList>
    </citation>
    <scope>NUCLEOTIDE SEQUENCE</scope>
    <source>
        <strain evidence="3">MPI-CAGE-CH-0230</strain>
    </source>
</reference>
<dbReference type="RefSeq" id="XP_046005712.1">
    <property type="nucleotide sequence ID" value="XM_046162267.1"/>
</dbReference>
<evidence type="ECO:0000259" key="2">
    <source>
        <dbReference type="Pfam" id="PF25053"/>
    </source>
</evidence>
<dbReference type="EMBL" id="JAGTJQ010000012">
    <property type="protein sequence ID" value="KAH7016088.1"/>
    <property type="molecule type" value="Genomic_DNA"/>
</dbReference>
<evidence type="ECO:0000313" key="3">
    <source>
        <dbReference type="EMBL" id="KAH7016088.1"/>
    </source>
</evidence>
<feature type="region of interest" description="Disordered" evidence="1">
    <location>
        <begin position="484"/>
        <end position="513"/>
    </location>
</feature>
<dbReference type="Proteomes" id="UP000756346">
    <property type="component" value="Unassembled WGS sequence"/>
</dbReference>
<dbReference type="GeneID" id="70191813"/>
<dbReference type="InterPro" id="IPR056693">
    <property type="entry name" value="DUF7791"/>
</dbReference>
<dbReference type="OrthoDB" id="1658288at2759"/>
<name>A0A9P9BIV9_9PEZI</name>
<organism evidence="3 4">
    <name type="scientific">Microdochium trichocladiopsis</name>
    <dbReference type="NCBI Taxonomy" id="1682393"/>
    <lineage>
        <taxon>Eukaryota</taxon>
        <taxon>Fungi</taxon>
        <taxon>Dikarya</taxon>
        <taxon>Ascomycota</taxon>
        <taxon>Pezizomycotina</taxon>
        <taxon>Sordariomycetes</taxon>
        <taxon>Xylariomycetidae</taxon>
        <taxon>Xylariales</taxon>
        <taxon>Microdochiaceae</taxon>
        <taxon>Microdochium</taxon>
    </lineage>
</organism>
<dbReference type="AlphaFoldDB" id="A0A9P9BIV9"/>
<feature type="domain" description="DUF7791" evidence="2">
    <location>
        <begin position="264"/>
        <end position="318"/>
    </location>
</feature>
<gene>
    <name evidence="3" type="ORF">B0I36DRAFT_42423</name>
</gene>
<protein>
    <recommendedName>
        <fullName evidence="2">DUF7791 domain-containing protein</fullName>
    </recommendedName>
</protein>
<keyword evidence="4" id="KW-1185">Reference proteome</keyword>
<evidence type="ECO:0000313" key="4">
    <source>
        <dbReference type="Proteomes" id="UP000756346"/>
    </source>
</evidence>
<proteinExistence type="predicted"/>
<accession>A0A9P9BIV9</accession>
<evidence type="ECO:0000256" key="1">
    <source>
        <dbReference type="SAM" id="MobiDB-lite"/>
    </source>
</evidence>
<dbReference type="PANTHER" id="PTHR10039">
    <property type="entry name" value="AMELOGENIN"/>
    <property type="match status" value="1"/>
</dbReference>
<dbReference type="Pfam" id="PF25053">
    <property type="entry name" value="DUF7791"/>
    <property type="match status" value="1"/>
</dbReference>
<sequence>MDESEDDGGSFELRSRIIVLMADLCKGPSSRLKFLVLSRYTADINKALHKYWKTSRQLNHLVLERENSGDIETLVENGLSGLRHAISMYESDTENDDEDGDGIMFDAGTSNTFNFPISRTDTGHSLQESLVFSRIRNYLIANSDGVILWVKLAIQTFMARVRRGFYKLEDLEADMKSLPKEIIDFYKLTIADLEARYPPEELQRTRTALMWVVGASAIRSLALGELYEALCVPTATAESNQTRCNLDPIANSPTRIHAKSWLAFYRQLRVRCGPLLEVIIPPSRETGSSFRKDTEINPHFTIQLLHRTVKDFLMSADESGSLAFTQNDADNLVWQTMHTYLDLALPKDAVGYCPVPASEDHDMFGAPNVVPAMVEYLENKNLLEFVLTAVPEDDLLPHLMIFERSFFPPLMEIAGTDWDQMLQEVSFSYFYYACHRGLARAMTNLLSMASVLLVSWPTLLRYGALATALKRCSSQFRNAAVSTDGPAVQPADAAPHQILSDRAPRPGRPTARR</sequence>